<dbReference type="AlphaFoldDB" id="X1TME8"/>
<reference evidence="1" key="1">
    <citation type="journal article" date="2014" name="Front. Microbiol.">
        <title>High frequency of phylogenetically diverse reductive dehalogenase-homologous genes in deep subseafloor sedimentary metagenomes.</title>
        <authorList>
            <person name="Kawai M."/>
            <person name="Futagami T."/>
            <person name="Toyoda A."/>
            <person name="Takaki Y."/>
            <person name="Nishi S."/>
            <person name="Hori S."/>
            <person name="Arai W."/>
            <person name="Tsubouchi T."/>
            <person name="Morono Y."/>
            <person name="Uchiyama I."/>
            <person name="Ito T."/>
            <person name="Fujiyama A."/>
            <person name="Inagaki F."/>
            <person name="Takami H."/>
        </authorList>
    </citation>
    <scope>NUCLEOTIDE SEQUENCE</scope>
    <source>
        <strain evidence="1">Expedition CK06-06</strain>
    </source>
</reference>
<name>X1TME8_9ZZZZ</name>
<feature type="non-terminal residue" evidence="1">
    <location>
        <position position="1"/>
    </location>
</feature>
<protein>
    <submittedName>
        <fullName evidence="1">Uncharacterized protein</fullName>
    </submittedName>
</protein>
<proteinExistence type="predicted"/>
<evidence type="ECO:0000313" key="1">
    <source>
        <dbReference type="EMBL" id="GAI81224.1"/>
    </source>
</evidence>
<comment type="caution">
    <text evidence="1">The sequence shown here is derived from an EMBL/GenBank/DDBJ whole genome shotgun (WGS) entry which is preliminary data.</text>
</comment>
<organism evidence="1">
    <name type="scientific">marine sediment metagenome</name>
    <dbReference type="NCBI Taxonomy" id="412755"/>
    <lineage>
        <taxon>unclassified sequences</taxon>
        <taxon>metagenomes</taxon>
        <taxon>ecological metagenomes</taxon>
    </lineage>
</organism>
<sequence>RKRKRNRRLSFLNQLHMLNFEATRRNILHPYGCKDPSCYVKEYQQRGFGKVGGHRDDGAN</sequence>
<accession>X1TME8</accession>
<dbReference type="EMBL" id="BARW01005604">
    <property type="protein sequence ID" value="GAI81224.1"/>
    <property type="molecule type" value="Genomic_DNA"/>
</dbReference>
<gene>
    <name evidence="1" type="ORF">S12H4_12069</name>
</gene>